<organism evidence="1 2">
    <name type="scientific">Diphasiastrum complanatum</name>
    <name type="common">Issler's clubmoss</name>
    <name type="synonym">Lycopodium complanatum</name>
    <dbReference type="NCBI Taxonomy" id="34168"/>
    <lineage>
        <taxon>Eukaryota</taxon>
        <taxon>Viridiplantae</taxon>
        <taxon>Streptophyta</taxon>
        <taxon>Embryophyta</taxon>
        <taxon>Tracheophyta</taxon>
        <taxon>Lycopodiopsida</taxon>
        <taxon>Lycopodiales</taxon>
        <taxon>Lycopodiaceae</taxon>
        <taxon>Lycopodioideae</taxon>
        <taxon>Diphasiastrum</taxon>
    </lineage>
</organism>
<reference evidence="2" key="1">
    <citation type="journal article" date="2024" name="Proc. Natl. Acad. Sci. U.S.A.">
        <title>Extraordinary preservation of gene collinearity over three hundred million years revealed in homosporous lycophytes.</title>
        <authorList>
            <person name="Li C."/>
            <person name="Wickell D."/>
            <person name="Kuo L.Y."/>
            <person name="Chen X."/>
            <person name="Nie B."/>
            <person name="Liao X."/>
            <person name="Peng D."/>
            <person name="Ji J."/>
            <person name="Jenkins J."/>
            <person name="Williams M."/>
            <person name="Shu S."/>
            <person name="Plott C."/>
            <person name="Barry K."/>
            <person name="Rajasekar S."/>
            <person name="Grimwood J."/>
            <person name="Han X."/>
            <person name="Sun S."/>
            <person name="Hou Z."/>
            <person name="He W."/>
            <person name="Dai G."/>
            <person name="Sun C."/>
            <person name="Schmutz J."/>
            <person name="Leebens-Mack J.H."/>
            <person name="Li F.W."/>
            <person name="Wang L."/>
        </authorList>
    </citation>
    <scope>NUCLEOTIDE SEQUENCE [LARGE SCALE GENOMIC DNA]</scope>
    <source>
        <strain evidence="2">cv. PW_Plant_1</strain>
    </source>
</reference>
<name>A0ACC2B8A3_DIPCM</name>
<gene>
    <name evidence="1" type="ORF">O6H91_17G077100</name>
</gene>
<dbReference type="EMBL" id="CM055108">
    <property type="protein sequence ID" value="KAJ7525996.1"/>
    <property type="molecule type" value="Genomic_DNA"/>
</dbReference>
<evidence type="ECO:0000313" key="2">
    <source>
        <dbReference type="Proteomes" id="UP001162992"/>
    </source>
</evidence>
<accession>A0ACC2B8A3</accession>
<dbReference type="Proteomes" id="UP001162992">
    <property type="component" value="Chromosome 17"/>
</dbReference>
<keyword evidence="2" id="KW-1185">Reference proteome</keyword>
<sequence>MELVHPDKWPPNLERQLHIVIMFPRANSGSGLWISPSAQISRSDSMKLLEEPLWRQITPNLTLEEGEHHVPNLIQEIIPEVIPNSFSQRLTQDQWYMAAASQNSNFYGVKEPLHPFQITSVVEELEEKQVPSDLMILEAPQLHSLFTHSLAASRFEKRPTDLYPCFMEGDNAFSDAQHAMEADACTSQALAGGHAIAAGGIRNRYEGVLSKLSPDAQVAVLEVVPRGLIGTFSSANGGFQSFSESVFRMKPDAQRGNLERSSSDAADATKFVAASQMEGTRHGAVEGFGLNRTTVSEFFVKTLHKLSAGIHGDSSADLQIDSCHSLKYRNLLLEPLSESIVENSSSFKPRTPSSRKRSTMKAFSPIGSRQPGLRRHSSLKRSASDAFAPAFASPGDSCLDISEELNSNMADLRKASFPDVGESIKHAHSSGSDGMLDFAVDRSEDEPDQVLRDEQDLDGNSDDLGVLYELDDKAESNSRGSEKIKGRKGLPAKNLMAERRRRKKLNDRLYMLRSVVPRITKMDRASILGDAIEYVKELLQRINDLHAELEAPLDLPVPADPLRAMGPADADSAFCATDERLTLPLQDQAPPAKVEVKLEAGKVMNIHMFCARRPGLLLSTMKALDGLGLDVQQAVISCFNGFALDVFRAEQTEASVICAEEIKAVLLHTASCQDQSLQQ</sequence>
<protein>
    <submittedName>
        <fullName evidence="1">Uncharacterized protein</fullName>
    </submittedName>
</protein>
<evidence type="ECO:0000313" key="1">
    <source>
        <dbReference type="EMBL" id="KAJ7525996.1"/>
    </source>
</evidence>
<comment type="caution">
    <text evidence="1">The sequence shown here is derived from an EMBL/GenBank/DDBJ whole genome shotgun (WGS) entry which is preliminary data.</text>
</comment>
<proteinExistence type="predicted"/>